<sequence length="422" mass="46100">MKNTALAVLMILITAVVFAGGGNDSGGTSGGTVTIQVANWDTANMPYVPVLIQAFETANPGVKVEIVDIPSADYNQKLTVMLNGGSDVDAFWIKEADMAKSFNNRGQLMDLTANIRRDGINLNDFNGLAENFVFDEKTVALPARTDYYIMYYNKDIFDAAGVAYPSNNMTWPEWEQLAARVTSGSGNTKKYGGFLHTWQACVQNWAVQDGKHTIMETDYSFFKPYYEMAIRMQDAGTIWDFGTLKTAGIHYSSAFLQGNVAMMPMGTWFFSTIIDRINKGESKVRWGISVLPHPAGVEAGWTVGSTTPMAVNNASKKKDAAWEFVKFVTGPEGAKIYAAGGSLPARSNSQTLADIANAPGMPEGSLDALQVKHISLDRPVADLVADVNNMLGEEHSLIMLKQVSIDQGLQNMARRSKQIQNK</sequence>
<evidence type="ECO:0000313" key="4">
    <source>
        <dbReference type="EMBL" id="QQO11343.1"/>
    </source>
</evidence>
<name>A0A7T8BDK6_9SPIR</name>
<reference evidence="4" key="1">
    <citation type="submission" date="2021-01" db="EMBL/GenBank/DDBJ databases">
        <title>Description of Breznakiella homolactica.</title>
        <authorList>
            <person name="Song Y."/>
            <person name="Brune A."/>
        </authorList>
    </citation>
    <scope>NUCLEOTIDE SEQUENCE</scope>
    <source>
        <strain evidence="4">RmG30</strain>
    </source>
</reference>
<evidence type="ECO:0000313" key="5">
    <source>
        <dbReference type="Proteomes" id="UP000595917"/>
    </source>
</evidence>
<gene>
    <name evidence="4" type="ORF">JFL75_07980</name>
</gene>
<dbReference type="GO" id="GO:0042597">
    <property type="term" value="C:periplasmic space"/>
    <property type="evidence" value="ECO:0007669"/>
    <property type="project" value="UniProtKB-SubCell"/>
</dbReference>
<comment type="similarity">
    <text evidence="2">Belongs to the bacterial solute-binding protein 1 family.</text>
</comment>
<dbReference type="PANTHER" id="PTHR43649">
    <property type="entry name" value="ARABINOSE-BINDING PROTEIN-RELATED"/>
    <property type="match status" value="1"/>
</dbReference>
<feature type="chain" id="PRO_5030789640" evidence="3">
    <location>
        <begin position="20"/>
        <end position="422"/>
    </location>
</feature>
<dbReference type="Proteomes" id="UP000595917">
    <property type="component" value="Chromosome"/>
</dbReference>
<proteinExistence type="inferred from homology"/>
<feature type="signal peptide" evidence="3">
    <location>
        <begin position="1"/>
        <end position="19"/>
    </location>
</feature>
<dbReference type="PANTHER" id="PTHR43649:SF12">
    <property type="entry name" value="DIACETYLCHITOBIOSE BINDING PROTEIN DASA"/>
    <property type="match status" value="1"/>
</dbReference>
<organism evidence="4 5">
    <name type="scientific">Breznakiella homolactica</name>
    <dbReference type="NCBI Taxonomy" id="2798577"/>
    <lineage>
        <taxon>Bacteria</taxon>
        <taxon>Pseudomonadati</taxon>
        <taxon>Spirochaetota</taxon>
        <taxon>Spirochaetia</taxon>
        <taxon>Spirochaetales</taxon>
        <taxon>Breznakiellaceae</taxon>
        <taxon>Breznakiella</taxon>
    </lineage>
</organism>
<evidence type="ECO:0000256" key="1">
    <source>
        <dbReference type="ARBA" id="ARBA00004418"/>
    </source>
</evidence>
<dbReference type="InterPro" id="IPR050490">
    <property type="entry name" value="Bact_solute-bd_prot1"/>
</dbReference>
<evidence type="ECO:0000256" key="2">
    <source>
        <dbReference type="ARBA" id="ARBA00008520"/>
    </source>
</evidence>
<dbReference type="SUPFAM" id="SSF53850">
    <property type="entry name" value="Periplasmic binding protein-like II"/>
    <property type="match status" value="1"/>
</dbReference>
<dbReference type="Gene3D" id="3.40.190.10">
    <property type="entry name" value="Periplasmic binding protein-like II"/>
    <property type="match status" value="1"/>
</dbReference>
<evidence type="ECO:0000256" key="3">
    <source>
        <dbReference type="SAM" id="SignalP"/>
    </source>
</evidence>
<comment type="subcellular location">
    <subcellularLocation>
        <location evidence="1">Periplasm</location>
    </subcellularLocation>
</comment>
<dbReference type="KEGG" id="bhc:JFL75_07980"/>
<protein>
    <submittedName>
        <fullName evidence="4">Sugar ABC transporter substrate-binding protein</fullName>
    </submittedName>
</protein>
<dbReference type="EMBL" id="CP067089">
    <property type="protein sequence ID" value="QQO11343.1"/>
    <property type="molecule type" value="Genomic_DNA"/>
</dbReference>
<dbReference type="CDD" id="cd13585">
    <property type="entry name" value="PBP2_TMBP_like"/>
    <property type="match status" value="1"/>
</dbReference>
<keyword evidence="3" id="KW-0732">Signal</keyword>
<dbReference type="InterPro" id="IPR006059">
    <property type="entry name" value="SBP"/>
</dbReference>
<keyword evidence="5" id="KW-1185">Reference proteome</keyword>
<dbReference type="AlphaFoldDB" id="A0A7T8BDK6"/>
<dbReference type="Pfam" id="PF01547">
    <property type="entry name" value="SBP_bac_1"/>
    <property type="match status" value="1"/>
</dbReference>
<accession>A0A7T8BDK6</accession>